<dbReference type="Proteomes" id="UP000293638">
    <property type="component" value="Unassembled WGS sequence"/>
</dbReference>
<protein>
    <submittedName>
        <fullName evidence="7">Tellurite resistance protein TerC</fullName>
    </submittedName>
</protein>
<reference evidence="7 8" key="1">
    <citation type="submission" date="2019-02" db="EMBL/GenBank/DDBJ databases">
        <title>Genomic Encyclopedia of Type Strains, Phase IV (KMG-IV): sequencing the most valuable type-strain genomes for metagenomic binning, comparative biology and taxonomic classification.</title>
        <authorList>
            <person name="Goeker M."/>
        </authorList>
    </citation>
    <scope>NUCLEOTIDE SEQUENCE [LARGE SCALE GENOMIC DNA]</scope>
    <source>
        <strain evidence="7 8">DSM 45622</strain>
    </source>
</reference>
<evidence type="ECO:0000256" key="6">
    <source>
        <dbReference type="SAM" id="Phobius"/>
    </source>
</evidence>
<evidence type="ECO:0000313" key="8">
    <source>
        <dbReference type="Proteomes" id="UP000293638"/>
    </source>
</evidence>
<feature type="transmembrane region" description="Helical" evidence="6">
    <location>
        <begin position="80"/>
        <end position="96"/>
    </location>
</feature>
<sequence>MEVSAVGWVLTLGVVGVLLAVDLAVGVLRPHAVGFREASAWSVFYVAVALAYGVVVGLVAGWDFGGQYLTGYVVEKSLSVDNLFVFVVILGSFGVPREHQQKVLTFGIVAALVLRGVLIAAGAALLSAFSLLFLVFGLVLLWTAVQLARHGTQEPDVEGSAAVRLARRVLPLSEGFDGGRLTTRRAGRRVATPLALVLVAVGATDVLFALDSVPAVFGVTQEALLVFAANAFALLGLRALYFLVSGLLERLVHLATGLAVVLGLIGVKLVLHWAHGVWPGVPTIPTPLSLAVILGVLAVTTATSLRATRVRDDAAALPAADARCGSRSAAP</sequence>
<accession>A0A4Q7NR01</accession>
<dbReference type="InterPro" id="IPR022369">
    <property type="entry name" value="Integral_membrane_TerC_rswitch"/>
</dbReference>
<dbReference type="Pfam" id="PF03741">
    <property type="entry name" value="TerC"/>
    <property type="match status" value="1"/>
</dbReference>
<dbReference type="PANTHER" id="PTHR30238:SF0">
    <property type="entry name" value="THYLAKOID MEMBRANE PROTEIN TERC, CHLOROPLASTIC"/>
    <property type="match status" value="1"/>
</dbReference>
<evidence type="ECO:0000256" key="5">
    <source>
        <dbReference type="ARBA" id="ARBA00023136"/>
    </source>
</evidence>
<dbReference type="PANTHER" id="PTHR30238">
    <property type="entry name" value="MEMBRANE BOUND PREDICTED REDOX MODULATOR"/>
    <property type="match status" value="1"/>
</dbReference>
<feature type="transmembrane region" description="Helical" evidence="6">
    <location>
        <begin position="127"/>
        <end position="145"/>
    </location>
</feature>
<dbReference type="OrthoDB" id="5242957at2"/>
<evidence type="ECO:0000256" key="2">
    <source>
        <dbReference type="ARBA" id="ARBA00007511"/>
    </source>
</evidence>
<gene>
    <name evidence="7" type="ORF">EV189_1244</name>
</gene>
<keyword evidence="3 6" id="KW-0812">Transmembrane</keyword>
<evidence type="ECO:0000256" key="4">
    <source>
        <dbReference type="ARBA" id="ARBA00022989"/>
    </source>
</evidence>
<dbReference type="AlphaFoldDB" id="A0A4Q7NR01"/>
<comment type="similarity">
    <text evidence="2">Belongs to the TerC family.</text>
</comment>
<feature type="transmembrane region" description="Helical" evidence="6">
    <location>
        <begin position="251"/>
        <end position="274"/>
    </location>
</feature>
<comment type="caution">
    <text evidence="7">The sequence shown here is derived from an EMBL/GenBank/DDBJ whole genome shotgun (WGS) entry which is preliminary data.</text>
</comment>
<dbReference type="EMBL" id="SGXD01000002">
    <property type="protein sequence ID" value="RZS89477.1"/>
    <property type="molecule type" value="Genomic_DNA"/>
</dbReference>
<feature type="transmembrane region" description="Helical" evidence="6">
    <location>
        <begin position="40"/>
        <end position="60"/>
    </location>
</feature>
<keyword evidence="5 6" id="KW-0472">Membrane</keyword>
<feature type="transmembrane region" description="Helical" evidence="6">
    <location>
        <begin position="223"/>
        <end position="244"/>
    </location>
</feature>
<feature type="transmembrane region" description="Helical" evidence="6">
    <location>
        <begin position="194"/>
        <end position="217"/>
    </location>
</feature>
<evidence type="ECO:0000256" key="3">
    <source>
        <dbReference type="ARBA" id="ARBA00022692"/>
    </source>
</evidence>
<feature type="transmembrane region" description="Helical" evidence="6">
    <location>
        <begin position="286"/>
        <end position="305"/>
    </location>
</feature>
<feature type="transmembrane region" description="Helical" evidence="6">
    <location>
        <begin position="6"/>
        <end position="28"/>
    </location>
</feature>
<dbReference type="InterPro" id="IPR005496">
    <property type="entry name" value="Integral_membrane_TerC"/>
</dbReference>
<dbReference type="RefSeq" id="WP_130492085.1">
    <property type="nucleotide sequence ID" value="NZ_SGXD01000002.1"/>
</dbReference>
<dbReference type="NCBIfam" id="TIGR03718">
    <property type="entry name" value="R_switched_Alx"/>
    <property type="match status" value="1"/>
</dbReference>
<proteinExistence type="inferred from homology"/>
<feature type="transmembrane region" description="Helical" evidence="6">
    <location>
        <begin position="103"/>
        <end position="121"/>
    </location>
</feature>
<evidence type="ECO:0000313" key="7">
    <source>
        <dbReference type="EMBL" id="RZS89477.1"/>
    </source>
</evidence>
<keyword evidence="8" id="KW-1185">Reference proteome</keyword>
<evidence type="ECO:0000256" key="1">
    <source>
        <dbReference type="ARBA" id="ARBA00004141"/>
    </source>
</evidence>
<name>A0A4Q7NR01_9ACTN</name>
<dbReference type="GO" id="GO:0016020">
    <property type="term" value="C:membrane"/>
    <property type="evidence" value="ECO:0007669"/>
    <property type="project" value="UniProtKB-SubCell"/>
</dbReference>
<organism evidence="7 8">
    <name type="scientific">Motilibacter rhizosphaerae</name>
    <dbReference type="NCBI Taxonomy" id="598652"/>
    <lineage>
        <taxon>Bacteria</taxon>
        <taxon>Bacillati</taxon>
        <taxon>Actinomycetota</taxon>
        <taxon>Actinomycetes</taxon>
        <taxon>Motilibacterales</taxon>
        <taxon>Motilibacteraceae</taxon>
        <taxon>Motilibacter</taxon>
    </lineage>
</organism>
<keyword evidence="4 6" id="KW-1133">Transmembrane helix</keyword>
<comment type="subcellular location">
    <subcellularLocation>
        <location evidence="1">Membrane</location>
        <topology evidence="1">Multi-pass membrane protein</topology>
    </subcellularLocation>
</comment>